<keyword evidence="2" id="KW-1185">Reference proteome</keyword>
<dbReference type="RefSeq" id="WP_306889497.1">
    <property type="nucleotide sequence ID" value="NZ_JAUSVR010000004.1"/>
</dbReference>
<accession>A0ABU0LQB2</accession>
<name>A0ABU0LQB2_9HYPH</name>
<comment type="caution">
    <text evidence="1">The sequence shown here is derived from an EMBL/GenBank/DDBJ whole genome shotgun (WGS) entry which is preliminary data.</text>
</comment>
<evidence type="ECO:0008006" key="3">
    <source>
        <dbReference type="Google" id="ProtNLM"/>
    </source>
</evidence>
<evidence type="ECO:0000313" key="2">
    <source>
        <dbReference type="Proteomes" id="UP001235094"/>
    </source>
</evidence>
<protein>
    <recommendedName>
        <fullName evidence="3">Nuclease</fullName>
    </recommendedName>
</protein>
<proteinExistence type="predicted"/>
<reference evidence="1 2" key="1">
    <citation type="submission" date="2023-07" db="EMBL/GenBank/DDBJ databases">
        <title>Genomic Encyclopedia of Type Strains, Phase IV (KMG-IV): sequencing the most valuable type-strain genomes for metagenomic binning, comparative biology and taxonomic classification.</title>
        <authorList>
            <person name="Goeker M."/>
        </authorList>
    </citation>
    <scope>NUCLEOTIDE SEQUENCE [LARGE SCALE GENOMIC DNA]</scope>
    <source>
        <strain evidence="1 2">DSM 15561</strain>
    </source>
</reference>
<gene>
    <name evidence="1" type="ORF">QOZ99_001666</name>
</gene>
<dbReference type="Proteomes" id="UP001235094">
    <property type="component" value="Unassembled WGS sequence"/>
</dbReference>
<dbReference type="InterPro" id="IPR035437">
    <property type="entry name" value="SNase_OB-fold_sf"/>
</dbReference>
<dbReference type="EMBL" id="JAUSVR010000004">
    <property type="protein sequence ID" value="MDQ0510778.1"/>
    <property type="molecule type" value="Genomic_DNA"/>
</dbReference>
<organism evidence="1 2">
    <name type="scientific">Ancylobacter amanitiformis</name>
    <dbReference type="NCBI Taxonomy" id="217069"/>
    <lineage>
        <taxon>Bacteria</taxon>
        <taxon>Pseudomonadati</taxon>
        <taxon>Pseudomonadota</taxon>
        <taxon>Alphaproteobacteria</taxon>
        <taxon>Hyphomicrobiales</taxon>
        <taxon>Xanthobacteraceae</taxon>
        <taxon>Ancylobacter</taxon>
    </lineage>
</organism>
<sequence>MPFTMIKGTFHVVGYSPDGDSIRFKADDPVHWARLSGPPARLNARGHAQLRIEAIDTLETHYSPPSSGSALHQPLDLAEAAADALLSFAGIRNVVWNANRTLVASASDGTRGYILARAVEKNRRPVAFVFAGDPPEADGSDAFLDPERLTASYNFHAVQAGLAYGTFYTGLFADLRATLIDATTQARAAKRGLYLADVGTTPFTVDGLSDLTDNLVVMPKLFRRLAEYIGFNGSVLGFKDKLESYAEPVLDLATSNFTHFDTFIEQEPGSLAIRMTRLPEQLVFDEMPTRPINAFSTLLEEQEDRSLL</sequence>
<evidence type="ECO:0000313" key="1">
    <source>
        <dbReference type="EMBL" id="MDQ0510778.1"/>
    </source>
</evidence>
<dbReference type="Gene3D" id="2.40.50.90">
    <property type="match status" value="1"/>
</dbReference>